<protein>
    <submittedName>
        <fullName evidence="1">Uncharacterized protein</fullName>
    </submittedName>
</protein>
<evidence type="ECO:0000313" key="2">
    <source>
        <dbReference type="Proteomes" id="UP000046680"/>
    </source>
</evidence>
<dbReference type="Proteomes" id="UP000046680">
    <property type="component" value="Unassembled WGS sequence"/>
</dbReference>
<dbReference type="AlphaFoldDB" id="A0A654U6F1"/>
<name>A0A654U6F1_MYCTX</name>
<dbReference type="EMBL" id="CGCX01001507">
    <property type="protein sequence ID" value="CFR96214.1"/>
    <property type="molecule type" value="Genomic_DNA"/>
</dbReference>
<reference evidence="1 2" key="1">
    <citation type="submission" date="2015-03" db="EMBL/GenBank/DDBJ databases">
        <authorList>
            <consortium name="Pathogen Informatics"/>
        </authorList>
    </citation>
    <scope>NUCLEOTIDE SEQUENCE [LARGE SCALE GENOMIC DNA]</scope>
    <source>
        <strain evidence="1 2">C09601061</strain>
    </source>
</reference>
<accession>A0A654U6F1</accession>
<gene>
    <name evidence="1" type="ORF">ERS007657_03264</name>
</gene>
<proteinExistence type="predicted"/>
<evidence type="ECO:0000313" key="1">
    <source>
        <dbReference type="EMBL" id="CFR96214.1"/>
    </source>
</evidence>
<organism evidence="1 2">
    <name type="scientific">Mycobacterium tuberculosis</name>
    <dbReference type="NCBI Taxonomy" id="1773"/>
    <lineage>
        <taxon>Bacteria</taxon>
        <taxon>Bacillati</taxon>
        <taxon>Actinomycetota</taxon>
        <taxon>Actinomycetes</taxon>
        <taxon>Mycobacteriales</taxon>
        <taxon>Mycobacteriaceae</taxon>
        <taxon>Mycobacterium</taxon>
        <taxon>Mycobacterium tuberculosis complex</taxon>
    </lineage>
</organism>
<sequence>MDIASLPSRLTAAMHNRTGDPAGSVMPPTVTGSVVTRGATGADGSSRTISSMKTLICLGLSRSMARSCGLRASSSSEKPTAAVTVSSPASIRRWLKPKTSISLNGSSPICTCDKTSGPGFRRRSATMAVRYSSSSRAAATSASVG</sequence>